<feature type="domain" description="Histidine kinase/HSP90-like ATPase" evidence="2">
    <location>
        <begin position="308"/>
        <end position="392"/>
    </location>
</feature>
<keyword evidence="3" id="KW-0547">Nucleotide-binding</keyword>
<reference evidence="3" key="1">
    <citation type="journal article" date="2021" name="Nat. Microbiol.">
        <title>Cocultivation of an ultrasmall environmental parasitic bacterium with lytic ability against bacteria associated with wastewater foams.</title>
        <authorList>
            <person name="Batinovic S."/>
            <person name="Rose J.J.A."/>
            <person name="Ratcliffe J."/>
            <person name="Seviour R.J."/>
            <person name="Petrovski S."/>
        </authorList>
    </citation>
    <scope>NUCLEOTIDE SEQUENCE</scope>
    <source>
        <strain evidence="3">CON9</strain>
    </source>
</reference>
<dbReference type="InterPro" id="IPR003594">
    <property type="entry name" value="HATPase_dom"/>
</dbReference>
<keyword evidence="1" id="KW-1133">Transmembrane helix</keyword>
<feature type="transmembrane region" description="Helical" evidence="1">
    <location>
        <begin position="87"/>
        <end position="106"/>
    </location>
</feature>
<dbReference type="GO" id="GO:0005524">
    <property type="term" value="F:ATP binding"/>
    <property type="evidence" value="ECO:0007669"/>
    <property type="project" value="UniProtKB-KW"/>
</dbReference>
<dbReference type="Pfam" id="PF02518">
    <property type="entry name" value="HATPase_c"/>
    <property type="match status" value="1"/>
</dbReference>
<keyword evidence="3" id="KW-0067">ATP-binding</keyword>
<organism evidence="3 4">
    <name type="scientific">Gordonia pseudamarae</name>
    <dbReference type="NCBI Taxonomy" id="2831662"/>
    <lineage>
        <taxon>Bacteria</taxon>
        <taxon>Bacillati</taxon>
        <taxon>Actinomycetota</taxon>
        <taxon>Actinomycetes</taxon>
        <taxon>Mycobacteriales</taxon>
        <taxon>Gordoniaceae</taxon>
        <taxon>Gordonia</taxon>
    </lineage>
</organism>
<feature type="transmembrane region" description="Helical" evidence="1">
    <location>
        <begin position="27"/>
        <end position="51"/>
    </location>
</feature>
<evidence type="ECO:0000313" key="3">
    <source>
        <dbReference type="EMBL" id="QHN36567.1"/>
    </source>
</evidence>
<keyword evidence="4" id="KW-1185">Reference proteome</keyword>
<name>A0ABX6IKY5_9ACTN</name>
<feature type="transmembrane region" description="Helical" evidence="1">
    <location>
        <begin position="167"/>
        <end position="187"/>
    </location>
</feature>
<dbReference type="Gene3D" id="3.30.565.10">
    <property type="entry name" value="Histidine kinase-like ATPase, C-terminal domain"/>
    <property type="match status" value="1"/>
</dbReference>
<dbReference type="InterPro" id="IPR036890">
    <property type="entry name" value="HATPase_C_sf"/>
</dbReference>
<keyword evidence="1" id="KW-0812">Transmembrane</keyword>
<gene>
    <name evidence="3" type="ORF">GII31_18390</name>
</gene>
<sequence length="408" mass="42618">MATLPPTAAQVTQGRHDQAAEIRIERLFSIFVGAGYLGYIPLLAGAIAATAEHTAGWWTPFALTLTFGPPVVLLVAALTHHRTISTWAARAAAVGYIVAAATFGLAWDGQPVPGYLWFYAIPGVAALAAAITLSSRWALSAMVAAVIPANVYQHFAREDSFTDNVLVITLFSISFILLFLAAAIVAVRTGRVLDATRANTYAEAAAAAAADARRSQRSHIDALLHDWVISTMLAAGRQGNSESVRRQATVTLGKLDAGPIALTRLPAATAMAQLRSGVLEVDLAQHIDARVEDDGIALPADVVDVIDAAVCEAVRNSILHAGPGASRTVSLHITGHGIDAVVADDGAGFAPGDVPPHRLGLAVSVLGRLRALPGGTAELITAPGEGTTVALSWTDDDQRTRAHERAAR</sequence>
<accession>A0ABX6IKY5</accession>
<dbReference type="Proteomes" id="UP001059836">
    <property type="component" value="Chromosome"/>
</dbReference>
<feature type="transmembrane region" description="Helical" evidence="1">
    <location>
        <begin position="57"/>
        <end position="78"/>
    </location>
</feature>
<evidence type="ECO:0000256" key="1">
    <source>
        <dbReference type="SAM" id="Phobius"/>
    </source>
</evidence>
<dbReference type="EMBL" id="CP045809">
    <property type="protein sequence ID" value="QHN36567.1"/>
    <property type="molecule type" value="Genomic_DNA"/>
</dbReference>
<proteinExistence type="predicted"/>
<keyword evidence="1" id="KW-0472">Membrane</keyword>
<dbReference type="SUPFAM" id="SSF55874">
    <property type="entry name" value="ATPase domain of HSP90 chaperone/DNA topoisomerase II/histidine kinase"/>
    <property type="match status" value="1"/>
</dbReference>
<protein>
    <submittedName>
        <fullName evidence="3">ATP-binding protein</fullName>
    </submittedName>
</protein>
<feature type="transmembrane region" description="Helical" evidence="1">
    <location>
        <begin position="112"/>
        <end position="130"/>
    </location>
</feature>
<evidence type="ECO:0000313" key="4">
    <source>
        <dbReference type="Proteomes" id="UP001059836"/>
    </source>
</evidence>
<dbReference type="RefSeq" id="WP_213244834.1">
    <property type="nucleotide sequence ID" value="NZ_CP045806.1"/>
</dbReference>
<evidence type="ECO:0000259" key="2">
    <source>
        <dbReference type="Pfam" id="PF02518"/>
    </source>
</evidence>